<feature type="transmembrane region" description="Helical" evidence="12">
    <location>
        <begin position="1208"/>
        <end position="1229"/>
    </location>
</feature>
<dbReference type="PRINTS" id="PR00014">
    <property type="entry name" value="FNTYPEIII"/>
</dbReference>
<comment type="caution">
    <text evidence="16">The sequence shown here is derived from an EMBL/GenBank/DDBJ whole genome shotgun (WGS) entry which is preliminary data.</text>
</comment>
<keyword evidence="6" id="KW-0378">Hydrolase</keyword>
<evidence type="ECO:0000256" key="9">
    <source>
        <dbReference type="ARBA" id="ARBA00023136"/>
    </source>
</evidence>
<dbReference type="FunFam" id="3.90.190.10:FF:000009">
    <property type="entry name" value="Receptor-type tyrosine-protein phosphatase beta"/>
    <property type="match status" value="1"/>
</dbReference>
<keyword evidence="10" id="KW-0325">Glycoprotein</keyword>
<dbReference type="CDD" id="cd14548">
    <property type="entry name" value="R3-PTPc"/>
    <property type="match status" value="1"/>
</dbReference>
<evidence type="ECO:0000256" key="5">
    <source>
        <dbReference type="ARBA" id="ARBA00022737"/>
    </source>
</evidence>
<dbReference type="PROSITE" id="PS50056">
    <property type="entry name" value="TYR_PHOSPHATASE_2"/>
    <property type="match status" value="1"/>
</dbReference>
<feature type="domain" description="Fibronectin type-III" evidence="15">
    <location>
        <begin position="872"/>
        <end position="962"/>
    </location>
</feature>
<protein>
    <recommendedName>
        <fullName evidence="2">protein-tyrosine-phosphatase</fullName>
        <ecNumber evidence="2">3.1.3.48</ecNumber>
    </recommendedName>
</protein>
<dbReference type="InterPro" id="IPR000387">
    <property type="entry name" value="Tyr_Pase_dom"/>
</dbReference>
<feature type="domain" description="Fibronectin type-III" evidence="15">
    <location>
        <begin position="130"/>
        <end position="222"/>
    </location>
</feature>
<dbReference type="InterPro" id="IPR041201">
    <property type="entry name" value="PTPRJ_TM"/>
</dbReference>
<feature type="transmembrane region" description="Helical" evidence="12">
    <location>
        <begin position="21"/>
        <end position="39"/>
    </location>
</feature>
<accession>A0A553P7N6</accession>
<dbReference type="InterPro" id="IPR016130">
    <property type="entry name" value="Tyr_Pase_AS"/>
</dbReference>
<dbReference type="SMART" id="SM00060">
    <property type="entry name" value="FN3"/>
    <property type="match status" value="11"/>
</dbReference>
<feature type="domain" description="Tyrosine-protein phosphatase" evidence="13">
    <location>
        <begin position="1286"/>
        <end position="1541"/>
    </location>
</feature>
<feature type="domain" description="Tyrosine specific protein phosphatases" evidence="14">
    <location>
        <begin position="1458"/>
        <end position="1532"/>
    </location>
</feature>
<name>A0A553P7N6_TIGCA</name>
<dbReference type="PRINTS" id="PR00700">
    <property type="entry name" value="PRTYPHPHTASE"/>
</dbReference>
<dbReference type="OrthoDB" id="8609993at2759"/>
<dbReference type="SMART" id="SM00194">
    <property type="entry name" value="PTPc"/>
    <property type="match status" value="1"/>
</dbReference>
<evidence type="ECO:0000256" key="7">
    <source>
        <dbReference type="ARBA" id="ARBA00022912"/>
    </source>
</evidence>
<keyword evidence="5" id="KW-0677">Repeat</keyword>
<evidence type="ECO:0000256" key="3">
    <source>
        <dbReference type="ARBA" id="ARBA00022692"/>
    </source>
</evidence>
<evidence type="ECO:0000256" key="8">
    <source>
        <dbReference type="ARBA" id="ARBA00022989"/>
    </source>
</evidence>
<organism evidence="16 17">
    <name type="scientific">Tigriopus californicus</name>
    <name type="common">Marine copepod</name>
    <dbReference type="NCBI Taxonomy" id="6832"/>
    <lineage>
        <taxon>Eukaryota</taxon>
        <taxon>Metazoa</taxon>
        <taxon>Ecdysozoa</taxon>
        <taxon>Arthropoda</taxon>
        <taxon>Crustacea</taxon>
        <taxon>Multicrustacea</taxon>
        <taxon>Hexanauplia</taxon>
        <taxon>Copepoda</taxon>
        <taxon>Harpacticoida</taxon>
        <taxon>Harpacticidae</taxon>
        <taxon>Tigriopus</taxon>
    </lineage>
</organism>
<dbReference type="InterPro" id="IPR003961">
    <property type="entry name" value="FN3_dom"/>
</dbReference>
<dbReference type="Pfam" id="PF00041">
    <property type="entry name" value="fn3"/>
    <property type="match status" value="8"/>
</dbReference>
<dbReference type="CDD" id="cd00063">
    <property type="entry name" value="FN3"/>
    <property type="match status" value="7"/>
</dbReference>
<evidence type="ECO:0000313" key="16">
    <source>
        <dbReference type="EMBL" id="TRY73687.1"/>
    </source>
</evidence>
<dbReference type="Proteomes" id="UP000318571">
    <property type="component" value="Chromosome 3"/>
</dbReference>
<proteinExistence type="predicted"/>
<evidence type="ECO:0000256" key="2">
    <source>
        <dbReference type="ARBA" id="ARBA00013064"/>
    </source>
</evidence>
<sequence>MTNKVEFKMKRERIKCNLYGVALRLFNVITPTVFMVLLLSQTLQSAQGADLVIRIPGDLSEQDGYYRLYYKPEVGFPEANTTFKPQSISDVIKFSRGLPGTKYDFWLYYSNSTVKDFLTWTASITTAPDPPSNLSIEIKSGKVASIEWNPPSVGGYSGFKLKVIPLSESQKSIRNIVIREDSSPFQLRDLTPGATYEIQLFTVYENKESAAYISTNFTTKPNTPGRFIVWFRNETTLLVLWQPPYPAGVYTDYKVSIDPPNAEVSETYVPKDGDPPGPAQAAFNGLIPGRAYNISVETVSESQISDPTTAQYRTVPWRPYNVSFDQENIGPDYFEVKWSGPREITEFDRYQVAIGIRRKTPQIIERGAPLRARFTENLQPGLTYQVVVKTVSGSVASWPATGNVTTRPLPVLDNIQTHMDDESKEVTIIWEPNPESTQDQYKVTYHDLETFNGDSSHIYVPEPFFSLSNLQPGRNYSIAIQAVSKGIESVERSLFQPTRPASPIIEDVAPIEGGLNISWKSDVTSKQEKYVVVFVRNDTGRSVNIETEEPRITLENLHPGAGYEIKVYALSHGLLSEPHISFTAVFPEPVRNLTIMDVVDNKVTLSWLPPQESLYTGYIVRYRPYGDSKPKAWSEITDVVDTAYELLDLPPGEQFEIEVNTVSHHVESTKPQKVTQTINPQSVQEVEPILGAENITLEWPRPDGRIDKYYVKWYPLSNPDDFRIKEISGDAETEGIGRKLAVLIEDLHPGVDYMFEIITEAHDLRSDTVRTSIRTMPLITSEITVVNKQEVTDAITLRYTQTPLTRSLFDTYRFQLSDPDVEVLEMAAQDPERKVTFENLTPGRLYNISVFSVSGGVASIPLVRQDRLHPEPVSNIDASKIKDKEITLFWNPPKGDFDSFEVQYLDAQDRLIQNSTDTNSITVGDLRPFRNYTFTIVTRSGTSANTPRRSRPISAVFQTKESVPGSLTYFEPEEIQPSRISFVWELNTLEANGVITDFMIQYGPTPIEEQEFIPTKSREFGADERRGTIEGLIPGQRYTFQVQARTQVGAGEWVQWEQEMPIWAPPVPNKDVKPTDVSHNMNSITIRFRRNYFSDVNGKVIAYSIIVAEDYRKSTQDKPNLPKWQDVQQFRVWPPYQVSDAFYPFNNSSVVDFKIGEKNCDKETGYCNGPLKPGSRYRVKIRAYTTRDKHSETNWSDQIETDPDNTTVLIGIIIPIVIIILVVLIVLIARRMRYGPASCLKKRSPDMRGGDNISIPDSVMETSRPVKLKDFAEHYRIMSADSDFRFSEEYEELKHVGREKPTSAADIPVNRPKNRFTNILPYDHSRVKLQPTDDEEGSDFINANFVPGHNSPREFIVTQGPLHSTRDDFWRMCWETNSRAIVMLTRCVEKGREKCDHYWPFDTQPVYYGDIQVTILNESHFPDWNISEFRMMRGDTVRTIKHFHFTTWPDFGVPEPPQTLVRFVRAYRERISPEMRPVVVHCSAGVGRSGTFIALDRIIQQISYSDLVDIFGIVYEMRKERVWMVQTEQQYICIHQCLLAVLEGKENDPSLHEVHVNEGFEDDEGIVESGM</sequence>
<dbReference type="InterPro" id="IPR036116">
    <property type="entry name" value="FN3_sf"/>
</dbReference>
<dbReference type="PROSITE" id="PS50055">
    <property type="entry name" value="TYR_PHOSPHATASE_PTP"/>
    <property type="match status" value="1"/>
</dbReference>
<dbReference type="GO" id="GO:0048666">
    <property type="term" value="P:neuron development"/>
    <property type="evidence" value="ECO:0007669"/>
    <property type="project" value="UniProtKB-ARBA"/>
</dbReference>
<keyword evidence="7" id="KW-0904">Protein phosphatase</keyword>
<evidence type="ECO:0000256" key="6">
    <source>
        <dbReference type="ARBA" id="ARBA00022801"/>
    </source>
</evidence>
<dbReference type="PROSITE" id="PS50853">
    <property type="entry name" value="FN3"/>
    <property type="match status" value="7"/>
</dbReference>
<evidence type="ECO:0000259" key="15">
    <source>
        <dbReference type="PROSITE" id="PS50853"/>
    </source>
</evidence>
<keyword evidence="9 12" id="KW-0472">Membrane</keyword>
<comment type="subcellular location">
    <subcellularLocation>
        <location evidence="1">Membrane</location>
        <topology evidence="1">Single-pass type I membrane protein</topology>
    </subcellularLocation>
</comment>
<dbReference type="SUPFAM" id="SSF52799">
    <property type="entry name" value="(Phosphotyrosine protein) phosphatases II"/>
    <property type="match status" value="1"/>
</dbReference>
<dbReference type="InterPro" id="IPR013783">
    <property type="entry name" value="Ig-like_fold"/>
</dbReference>
<keyword evidence="17" id="KW-1185">Reference proteome</keyword>
<dbReference type="InterPro" id="IPR000242">
    <property type="entry name" value="PTP_cat"/>
</dbReference>
<evidence type="ECO:0000313" key="17">
    <source>
        <dbReference type="Proteomes" id="UP000318571"/>
    </source>
</evidence>
<dbReference type="Gene3D" id="3.90.190.10">
    <property type="entry name" value="Protein tyrosine phosphatase superfamily"/>
    <property type="match status" value="1"/>
</dbReference>
<evidence type="ECO:0000256" key="11">
    <source>
        <dbReference type="ARBA" id="ARBA00051722"/>
    </source>
</evidence>
<dbReference type="PANTHER" id="PTHR46957">
    <property type="entry name" value="CYTOKINE RECEPTOR"/>
    <property type="match status" value="1"/>
</dbReference>
<dbReference type="InterPro" id="IPR029021">
    <property type="entry name" value="Prot-tyrosine_phosphatase-like"/>
</dbReference>
<dbReference type="GO" id="GO:0016020">
    <property type="term" value="C:membrane"/>
    <property type="evidence" value="ECO:0007669"/>
    <property type="project" value="UniProtKB-SubCell"/>
</dbReference>
<dbReference type="EMBL" id="VCGU01000007">
    <property type="protein sequence ID" value="TRY73687.1"/>
    <property type="molecule type" value="Genomic_DNA"/>
</dbReference>
<dbReference type="OMA" id="HWENYRL"/>
<feature type="domain" description="Fibronectin type-III" evidence="15">
    <location>
        <begin position="589"/>
        <end position="681"/>
    </location>
</feature>
<comment type="catalytic activity">
    <reaction evidence="11">
        <text>O-phospho-L-tyrosyl-[protein] + H2O = L-tyrosyl-[protein] + phosphate</text>
        <dbReference type="Rhea" id="RHEA:10684"/>
        <dbReference type="Rhea" id="RHEA-COMP:10136"/>
        <dbReference type="Rhea" id="RHEA-COMP:20101"/>
        <dbReference type="ChEBI" id="CHEBI:15377"/>
        <dbReference type="ChEBI" id="CHEBI:43474"/>
        <dbReference type="ChEBI" id="CHEBI:46858"/>
        <dbReference type="ChEBI" id="CHEBI:61978"/>
        <dbReference type="EC" id="3.1.3.48"/>
    </reaction>
</comment>
<keyword evidence="3 12" id="KW-0812">Transmembrane</keyword>
<evidence type="ECO:0000256" key="4">
    <source>
        <dbReference type="ARBA" id="ARBA00022729"/>
    </source>
</evidence>
<dbReference type="GO" id="GO:0004725">
    <property type="term" value="F:protein tyrosine phosphatase activity"/>
    <property type="evidence" value="ECO:0007669"/>
    <property type="project" value="UniProtKB-EC"/>
</dbReference>
<feature type="domain" description="Fibronectin type-III" evidence="15">
    <location>
        <begin position="499"/>
        <end position="588"/>
    </location>
</feature>
<dbReference type="InterPro" id="IPR050713">
    <property type="entry name" value="RTP_Phos/Ushers"/>
</dbReference>
<keyword evidence="8 12" id="KW-1133">Transmembrane helix</keyword>
<dbReference type="Pfam" id="PF00102">
    <property type="entry name" value="Y_phosphatase"/>
    <property type="match status" value="1"/>
</dbReference>
<keyword evidence="4" id="KW-0732">Signal</keyword>
<feature type="domain" description="Fibronectin type-III" evidence="15">
    <location>
        <begin position="411"/>
        <end position="498"/>
    </location>
</feature>
<feature type="domain" description="Fibronectin type-III" evidence="15">
    <location>
        <begin position="963"/>
        <end position="1067"/>
    </location>
</feature>
<dbReference type="InterPro" id="IPR003595">
    <property type="entry name" value="Tyr_Pase_cat"/>
</dbReference>
<gene>
    <name evidence="16" type="ORF">TCAL_11681</name>
</gene>
<dbReference type="PROSITE" id="PS00383">
    <property type="entry name" value="TYR_PHOSPHATASE_1"/>
    <property type="match status" value="1"/>
</dbReference>
<reference evidence="16 17" key="1">
    <citation type="journal article" date="2018" name="Nat. Ecol. Evol.">
        <title>Genomic signatures of mitonuclear coevolution across populations of Tigriopus californicus.</title>
        <authorList>
            <person name="Barreto F.S."/>
            <person name="Watson E.T."/>
            <person name="Lima T.G."/>
            <person name="Willett C.S."/>
            <person name="Edmands S."/>
            <person name="Li W."/>
            <person name="Burton R.S."/>
        </authorList>
    </citation>
    <scope>NUCLEOTIDE SEQUENCE [LARGE SCALE GENOMIC DNA]</scope>
    <source>
        <strain evidence="16 17">San Diego</strain>
    </source>
</reference>
<dbReference type="SUPFAM" id="SSF49265">
    <property type="entry name" value="Fibronectin type III"/>
    <property type="match status" value="6"/>
</dbReference>
<dbReference type="STRING" id="6832.A0A553P7N6"/>
<dbReference type="PANTHER" id="PTHR46957:SF3">
    <property type="entry name" value="CYTOKINE RECEPTOR"/>
    <property type="match status" value="1"/>
</dbReference>
<evidence type="ECO:0000256" key="1">
    <source>
        <dbReference type="ARBA" id="ARBA00004479"/>
    </source>
</evidence>
<feature type="domain" description="Fibronectin type-III" evidence="15">
    <location>
        <begin position="223"/>
        <end position="318"/>
    </location>
</feature>
<dbReference type="SMART" id="SM00404">
    <property type="entry name" value="PTPc_motif"/>
    <property type="match status" value="1"/>
</dbReference>
<dbReference type="Gene3D" id="2.60.40.10">
    <property type="entry name" value="Immunoglobulins"/>
    <property type="match status" value="10"/>
</dbReference>
<dbReference type="EC" id="3.1.3.48" evidence="2"/>
<evidence type="ECO:0000259" key="14">
    <source>
        <dbReference type="PROSITE" id="PS50056"/>
    </source>
</evidence>
<evidence type="ECO:0000256" key="12">
    <source>
        <dbReference type="SAM" id="Phobius"/>
    </source>
</evidence>
<evidence type="ECO:0000259" key="13">
    <source>
        <dbReference type="PROSITE" id="PS50055"/>
    </source>
</evidence>
<evidence type="ECO:0000256" key="10">
    <source>
        <dbReference type="ARBA" id="ARBA00023180"/>
    </source>
</evidence>
<dbReference type="Pfam" id="PF18861">
    <property type="entry name" value="PTP_tm"/>
    <property type="match status" value="1"/>
</dbReference>